<name>A0A0P1A8F8_PLAHL</name>
<accession>A0A0P1A8F8</accession>
<dbReference type="GeneID" id="36398221"/>
<sequence>MSLDELRFPGSLKDQDSIHDHAIISAKVTSEFESLSSLSALGLSESAIETRSINSMASNFTD</sequence>
<organism evidence="1 2">
    <name type="scientific">Plasmopara halstedii</name>
    <name type="common">Downy mildew of sunflower</name>
    <dbReference type="NCBI Taxonomy" id="4781"/>
    <lineage>
        <taxon>Eukaryota</taxon>
        <taxon>Sar</taxon>
        <taxon>Stramenopiles</taxon>
        <taxon>Oomycota</taxon>
        <taxon>Peronosporomycetes</taxon>
        <taxon>Peronosporales</taxon>
        <taxon>Peronosporaceae</taxon>
        <taxon>Plasmopara</taxon>
    </lineage>
</organism>
<protein>
    <submittedName>
        <fullName evidence="1">Uncharacterized protein</fullName>
    </submittedName>
</protein>
<evidence type="ECO:0000313" key="1">
    <source>
        <dbReference type="EMBL" id="CEG36623.1"/>
    </source>
</evidence>
<dbReference type="AlphaFoldDB" id="A0A0P1A8F8"/>
<reference evidence="2" key="1">
    <citation type="submission" date="2014-09" db="EMBL/GenBank/DDBJ databases">
        <authorList>
            <person name="Sharma Rahul"/>
            <person name="Thines Marco"/>
        </authorList>
    </citation>
    <scope>NUCLEOTIDE SEQUENCE [LARGE SCALE GENOMIC DNA]</scope>
</reference>
<keyword evidence="2" id="KW-1185">Reference proteome</keyword>
<dbReference type="Proteomes" id="UP000054928">
    <property type="component" value="Unassembled WGS sequence"/>
</dbReference>
<dbReference type="RefSeq" id="XP_024572992.1">
    <property type="nucleotide sequence ID" value="XM_024721857.1"/>
</dbReference>
<evidence type="ECO:0000313" key="2">
    <source>
        <dbReference type="Proteomes" id="UP000054928"/>
    </source>
</evidence>
<dbReference type="EMBL" id="CCYD01000207">
    <property type="protein sequence ID" value="CEG36623.1"/>
    <property type="molecule type" value="Genomic_DNA"/>
</dbReference>
<proteinExistence type="predicted"/>